<evidence type="ECO:0000256" key="2">
    <source>
        <dbReference type="ARBA" id="ARBA00022475"/>
    </source>
</evidence>
<keyword evidence="2" id="KW-1003">Cell membrane</keyword>
<dbReference type="GO" id="GO:0005886">
    <property type="term" value="C:plasma membrane"/>
    <property type="evidence" value="ECO:0007669"/>
    <property type="project" value="UniProtKB-SubCell"/>
</dbReference>
<evidence type="ECO:0000256" key="4">
    <source>
        <dbReference type="ARBA" id="ARBA00022989"/>
    </source>
</evidence>
<accession>A0A0F8YWR9</accession>
<evidence type="ECO:0000256" key="3">
    <source>
        <dbReference type="ARBA" id="ARBA00022692"/>
    </source>
</evidence>
<dbReference type="Pfam" id="PF02653">
    <property type="entry name" value="BPD_transp_2"/>
    <property type="match status" value="1"/>
</dbReference>
<keyword evidence="3" id="KW-0812">Transmembrane</keyword>
<dbReference type="AlphaFoldDB" id="A0A0F8YWR9"/>
<proteinExistence type="predicted"/>
<sequence>ESGTGKELAIIAAVVIGGGSLGGGRGSILGTLTGALIMQVISSGCTALRQPNPIQEIIIGAIIIAAVTVDQFRQRRLAA</sequence>
<dbReference type="PANTHER" id="PTHR32196:SF72">
    <property type="entry name" value="RIBOSE IMPORT PERMEASE PROTEIN RBSC"/>
    <property type="match status" value="1"/>
</dbReference>
<evidence type="ECO:0008006" key="7">
    <source>
        <dbReference type="Google" id="ProtNLM"/>
    </source>
</evidence>
<feature type="non-terminal residue" evidence="6">
    <location>
        <position position="1"/>
    </location>
</feature>
<dbReference type="GO" id="GO:0022857">
    <property type="term" value="F:transmembrane transporter activity"/>
    <property type="evidence" value="ECO:0007669"/>
    <property type="project" value="InterPro"/>
</dbReference>
<dbReference type="PANTHER" id="PTHR32196">
    <property type="entry name" value="ABC TRANSPORTER PERMEASE PROTEIN YPHD-RELATED-RELATED"/>
    <property type="match status" value="1"/>
</dbReference>
<protein>
    <recommendedName>
        <fullName evidence="7">ABC transporter permease</fullName>
    </recommendedName>
</protein>
<keyword evidence="4" id="KW-1133">Transmembrane helix</keyword>
<comment type="subcellular location">
    <subcellularLocation>
        <location evidence="1">Cell membrane</location>
        <topology evidence="1">Multi-pass membrane protein</topology>
    </subcellularLocation>
</comment>
<organism evidence="6">
    <name type="scientific">marine sediment metagenome</name>
    <dbReference type="NCBI Taxonomy" id="412755"/>
    <lineage>
        <taxon>unclassified sequences</taxon>
        <taxon>metagenomes</taxon>
        <taxon>ecological metagenomes</taxon>
    </lineage>
</organism>
<evidence type="ECO:0000256" key="1">
    <source>
        <dbReference type="ARBA" id="ARBA00004651"/>
    </source>
</evidence>
<name>A0A0F8YWR9_9ZZZZ</name>
<evidence type="ECO:0000313" key="6">
    <source>
        <dbReference type="EMBL" id="KKK58504.1"/>
    </source>
</evidence>
<dbReference type="EMBL" id="LAZR01063948">
    <property type="protein sequence ID" value="KKK58504.1"/>
    <property type="molecule type" value="Genomic_DNA"/>
</dbReference>
<keyword evidence="5" id="KW-0472">Membrane</keyword>
<evidence type="ECO:0000256" key="5">
    <source>
        <dbReference type="ARBA" id="ARBA00023136"/>
    </source>
</evidence>
<reference evidence="6" key="1">
    <citation type="journal article" date="2015" name="Nature">
        <title>Complex archaea that bridge the gap between prokaryotes and eukaryotes.</title>
        <authorList>
            <person name="Spang A."/>
            <person name="Saw J.H."/>
            <person name="Jorgensen S.L."/>
            <person name="Zaremba-Niedzwiedzka K."/>
            <person name="Martijn J."/>
            <person name="Lind A.E."/>
            <person name="van Eijk R."/>
            <person name="Schleper C."/>
            <person name="Guy L."/>
            <person name="Ettema T.J."/>
        </authorList>
    </citation>
    <scope>NUCLEOTIDE SEQUENCE</scope>
</reference>
<dbReference type="InterPro" id="IPR001851">
    <property type="entry name" value="ABC_transp_permease"/>
</dbReference>
<gene>
    <name evidence="6" type="ORF">LCGC14_3043770</name>
</gene>
<comment type="caution">
    <text evidence="6">The sequence shown here is derived from an EMBL/GenBank/DDBJ whole genome shotgun (WGS) entry which is preliminary data.</text>
</comment>